<dbReference type="AlphaFoldDB" id="A0A193LIY4"/>
<feature type="modified residue" description="Phosphohistidine" evidence="2">
    <location>
        <position position="67"/>
    </location>
</feature>
<dbReference type="GO" id="GO:0000160">
    <property type="term" value="P:phosphorelay signal transduction system"/>
    <property type="evidence" value="ECO:0007669"/>
    <property type="project" value="UniProtKB-KW"/>
</dbReference>
<dbReference type="Gene3D" id="1.20.120.160">
    <property type="entry name" value="HPT domain"/>
    <property type="match status" value="1"/>
</dbReference>
<dbReference type="SUPFAM" id="SSF47226">
    <property type="entry name" value="Histidine-containing phosphotransfer domain, HPT domain"/>
    <property type="match status" value="1"/>
</dbReference>
<dbReference type="Proteomes" id="UP000092695">
    <property type="component" value="Chromosome"/>
</dbReference>
<keyword evidence="2" id="KW-0597">Phosphoprotein</keyword>
<evidence type="ECO:0000256" key="1">
    <source>
        <dbReference type="ARBA" id="ARBA00023012"/>
    </source>
</evidence>
<organism evidence="4 5">
    <name type="scientific">Woeseia oceani</name>
    <dbReference type="NCBI Taxonomy" id="1548547"/>
    <lineage>
        <taxon>Bacteria</taxon>
        <taxon>Pseudomonadati</taxon>
        <taxon>Pseudomonadota</taxon>
        <taxon>Gammaproteobacteria</taxon>
        <taxon>Woeseiales</taxon>
        <taxon>Woeseiaceae</taxon>
        <taxon>Woeseia</taxon>
    </lineage>
</organism>
<sequence length="117" mass="13060">MDHSQENYAERHGRVPGSMSAMTTVDIADPFARQLMARYLSHRQQDLIEMRRAVANDDFDTIKLTGHNMHGSGSAYGLDRISELGAGLETAAIRQDRQAISGLIDDLERFVRELSIA</sequence>
<dbReference type="KEGG" id="woc:BA177_15890"/>
<evidence type="ECO:0000259" key="3">
    <source>
        <dbReference type="PROSITE" id="PS50894"/>
    </source>
</evidence>
<dbReference type="STRING" id="1548547.BA177_15890"/>
<dbReference type="PROSITE" id="PS50894">
    <property type="entry name" value="HPT"/>
    <property type="match status" value="1"/>
</dbReference>
<keyword evidence="5" id="KW-1185">Reference proteome</keyword>
<protein>
    <recommendedName>
        <fullName evidence="3">HPt domain-containing protein</fullName>
    </recommendedName>
</protein>
<feature type="domain" description="HPt" evidence="3">
    <location>
        <begin position="28"/>
        <end position="117"/>
    </location>
</feature>
<dbReference type="GO" id="GO:0004672">
    <property type="term" value="F:protein kinase activity"/>
    <property type="evidence" value="ECO:0007669"/>
    <property type="project" value="UniProtKB-ARBA"/>
</dbReference>
<gene>
    <name evidence="4" type="ORF">BA177_15890</name>
</gene>
<name>A0A193LIY4_9GAMM</name>
<dbReference type="InterPro" id="IPR036641">
    <property type="entry name" value="HPT_dom_sf"/>
</dbReference>
<evidence type="ECO:0000313" key="4">
    <source>
        <dbReference type="EMBL" id="ANO52467.1"/>
    </source>
</evidence>
<accession>A0A193LIY4</accession>
<reference evidence="4 5" key="1">
    <citation type="submission" date="2016-06" db="EMBL/GenBank/DDBJ databases">
        <title>Complete genome sequence of a deep-branching marine Gamma Proteobacterium Woeseia oceani type strain XK5.</title>
        <authorList>
            <person name="Mu D."/>
            <person name="Du Z."/>
        </authorList>
    </citation>
    <scope>NUCLEOTIDE SEQUENCE [LARGE SCALE GENOMIC DNA]</scope>
    <source>
        <strain evidence="4 5">XK5</strain>
    </source>
</reference>
<evidence type="ECO:0000256" key="2">
    <source>
        <dbReference type="PROSITE-ProRule" id="PRU00110"/>
    </source>
</evidence>
<dbReference type="Pfam" id="PF01627">
    <property type="entry name" value="Hpt"/>
    <property type="match status" value="1"/>
</dbReference>
<evidence type="ECO:0000313" key="5">
    <source>
        <dbReference type="Proteomes" id="UP000092695"/>
    </source>
</evidence>
<dbReference type="InterPro" id="IPR008207">
    <property type="entry name" value="Sig_transdc_His_kin_Hpt_dom"/>
</dbReference>
<proteinExistence type="predicted"/>
<keyword evidence="1" id="KW-0902">Two-component regulatory system</keyword>
<dbReference type="EMBL" id="CP016268">
    <property type="protein sequence ID" value="ANO52467.1"/>
    <property type="molecule type" value="Genomic_DNA"/>
</dbReference>